<dbReference type="AlphaFoldDB" id="E0W2W7"/>
<reference evidence="2" key="3">
    <citation type="submission" date="2021-02" db="UniProtKB">
        <authorList>
            <consortium name="EnsemblMetazoa"/>
        </authorList>
    </citation>
    <scope>IDENTIFICATION</scope>
    <source>
        <strain evidence="2">USDA</strain>
    </source>
</reference>
<accession>E0W2W7</accession>
<protein>
    <submittedName>
        <fullName evidence="1 2">Uncharacterized protein</fullName>
    </submittedName>
</protein>
<proteinExistence type="predicted"/>
<name>E0W2W7_PEDHC</name>
<evidence type="ECO:0000313" key="2">
    <source>
        <dbReference type="EnsemblMetazoa" id="PHUM598410-PA"/>
    </source>
</evidence>
<dbReference type="InParanoid" id="E0W2W7"/>
<dbReference type="CTD" id="8236847"/>
<evidence type="ECO:0000313" key="1">
    <source>
        <dbReference type="EMBL" id="EEB19973.1"/>
    </source>
</evidence>
<dbReference type="HOGENOM" id="CLU_2743086_0_0_1"/>
<dbReference type="RefSeq" id="XP_002432711.1">
    <property type="nucleotide sequence ID" value="XM_002432666.1"/>
</dbReference>
<dbReference type="KEGG" id="phu:Phum_PHUM598410"/>
<organism>
    <name type="scientific">Pediculus humanus subsp. corporis</name>
    <name type="common">Body louse</name>
    <dbReference type="NCBI Taxonomy" id="121224"/>
    <lineage>
        <taxon>Eukaryota</taxon>
        <taxon>Metazoa</taxon>
        <taxon>Ecdysozoa</taxon>
        <taxon>Arthropoda</taxon>
        <taxon>Hexapoda</taxon>
        <taxon>Insecta</taxon>
        <taxon>Pterygota</taxon>
        <taxon>Neoptera</taxon>
        <taxon>Paraneoptera</taxon>
        <taxon>Psocodea</taxon>
        <taxon>Troctomorpha</taxon>
        <taxon>Phthiraptera</taxon>
        <taxon>Anoplura</taxon>
        <taxon>Pediculidae</taxon>
        <taxon>Pediculus</taxon>
    </lineage>
</organism>
<evidence type="ECO:0000313" key="3">
    <source>
        <dbReference type="Proteomes" id="UP000009046"/>
    </source>
</evidence>
<dbReference type="GeneID" id="8236847"/>
<dbReference type="EnsemblMetazoa" id="PHUM598410-RA">
    <property type="protein sequence ID" value="PHUM598410-PA"/>
    <property type="gene ID" value="PHUM598410"/>
</dbReference>
<sequence length="71" mass="8200">MNSTSLFIPVCFSPPPPPLPDIIWEQEFFFDGGRRQKGAKEYSPVLSRLFQSSPEFSPEFSSFLQDIFRLL</sequence>
<dbReference type="Proteomes" id="UP000009046">
    <property type="component" value="Unassembled WGS sequence"/>
</dbReference>
<reference evidence="1" key="2">
    <citation type="submission" date="2007-04" db="EMBL/GenBank/DDBJ databases">
        <title>The genome of the human body louse.</title>
        <authorList>
            <consortium name="The Human Body Louse Genome Consortium"/>
            <person name="Kirkness E."/>
            <person name="Walenz B."/>
            <person name="Hass B."/>
            <person name="Bruggner R."/>
            <person name="Strausberg R."/>
        </authorList>
    </citation>
    <scope>NUCLEOTIDE SEQUENCE</scope>
    <source>
        <strain evidence="1">USDA</strain>
    </source>
</reference>
<gene>
    <name evidence="2" type="primary">8236847</name>
    <name evidence="1" type="ORF">Phum_PHUM598410</name>
</gene>
<dbReference type="EMBL" id="AAZO01007299">
    <property type="status" value="NOT_ANNOTATED_CDS"/>
    <property type="molecule type" value="Genomic_DNA"/>
</dbReference>
<keyword evidence="3" id="KW-1185">Reference proteome</keyword>
<dbReference type="EMBL" id="DS235880">
    <property type="protein sequence ID" value="EEB19973.1"/>
    <property type="molecule type" value="Genomic_DNA"/>
</dbReference>
<dbReference type="VEuPathDB" id="VectorBase:PHUM598410"/>
<reference evidence="1" key="1">
    <citation type="submission" date="2007-04" db="EMBL/GenBank/DDBJ databases">
        <title>Annotation of Pediculus humanus corporis strain USDA.</title>
        <authorList>
            <person name="Kirkness E."/>
            <person name="Hannick L."/>
            <person name="Hass B."/>
            <person name="Bruggner R."/>
            <person name="Lawson D."/>
            <person name="Bidwell S."/>
            <person name="Joardar V."/>
            <person name="Caler E."/>
            <person name="Walenz B."/>
            <person name="Inman J."/>
            <person name="Schobel S."/>
            <person name="Galinsky K."/>
            <person name="Amedeo P."/>
            <person name="Strausberg R."/>
        </authorList>
    </citation>
    <scope>NUCLEOTIDE SEQUENCE</scope>
    <source>
        <strain evidence="1">USDA</strain>
    </source>
</reference>